<reference evidence="8 9" key="1">
    <citation type="journal article" date="2023" name="IScience">
        <title>Expanded male sex-determining region conserved during the evolution of homothallism in the green alga Volvox.</title>
        <authorList>
            <person name="Yamamoto K."/>
            <person name="Matsuzaki R."/>
            <person name="Mahakham W."/>
            <person name="Heman W."/>
            <person name="Sekimoto H."/>
            <person name="Kawachi M."/>
            <person name="Minakuchi Y."/>
            <person name="Toyoda A."/>
            <person name="Nozaki H."/>
        </authorList>
    </citation>
    <scope>NUCLEOTIDE SEQUENCE [LARGE SCALE GENOMIC DNA]</scope>
    <source>
        <strain evidence="8 9">NIES-4468</strain>
    </source>
</reference>
<keyword evidence="9" id="KW-1185">Reference proteome</keyword>
<dbReference type="PROSITE" id="PS50011">
    <property type="entry name" value="PROTEIN_KINASE_DOM"/>
    <property type="match status" value="1"/>
</dbReference>
<evidence type="ECO:0000256" key="4">
    <source>
        <dbReference type="ARBA" id="ARBA00022777"/>
    </source>
</evidence>
<keyword evidence="4" id="KW-0418">Kinase</keyword>
<keyword evidence="5" id="KW-0067">ATP-binding</keyword>
<dbReference type="InterPro" id="IPR000719">
    <property type="entry name" value="Prot_kinase_dom"/>
</dbReference>
<keyword evidence="1" id="KW-0723">Serine/threonine-protein kinase</keyword>
<dbReference type="Proteomes" id="UP001165090">
    <property type="component" value="Unassembled WGS sequence"/>
</dbReference>
<dbReference type="InterPro" id="IPR030616">
    <property type="entry name" value="Aur-like"/>
</dbReference>
<evidence type="ECO:0000259" key="7">
    <source>
        <dbReference type="PROSITE" id="PS50011"/>
    </source>
</evidence>
<dbReference type="EMBL" id="BSDZ01000079">
    <property type="protein sequence ID" value="GLI68403.1"/>
    <property type="molecule type" value="Genomic_DNA"/>
</dbReference>
<dbReference type="Gene3D" id="1.10.510.10">
    <property type="entry name" value="Transferase(Phosphotransferase) domain 1"/>
    <property type="match status" value="1"/>
</dbReference>
<dbReference type="SMART" id="SM00220">
    <property type="entry name" value="S_TKc"/>
    <property type="match status" value="1"/>
</dbReference>
<organism evidence="8 9">
    <name type="scientific">Volvox africanus</name>
    <dbReference type="NCBI Taxonomy" id="51714"/>
    <lineage>
        <taxon>Eukaryota</taxon>
        <taxon>Viridiplantae</taxon>
        <taxon>Chlorophyta</taxon>
        <taxon>core chlorophytes</taxon>
        <taxon>Chlorophyceae</taxon>
        <taxon>CS clade</taxon>
        <taxon>Chlamydomonadales</taxon>
        <taxon>Volvocaceae</taxon>
        <taxon>Volvox</taxon>
    </lineage>
</organism>
<dbReference type="InterPro" id="IPR008271">
    <property type="entry name" value="Ser/Thr_kinase_AS"/>
</dbReference>
<keyword evidence="3" id="KW-0547">Nucleotide-binding</keyword>
<dbReference type="Gene3D" id="3.30.200.20">
    <property type="entry name" value="Phosphorylase Kinase, domain 1"/>
    <property type="match status" value="1"/>
</dbReference>
<comment type="caution">
    <text evidence="8">The sequence shown here is derived from an EMBL/GenBank/DDBJ whole genome shotgun (WGS) entry which is preliminary data.</text>
</comment>
<dbReference type="PANTHER" id="PTHR24350">
    <property type="entry name" value="SERINE/THREONINE-PROTEIN KINASE IAL-RELATED"/>
    <property type="match status" value="1"/>
</dbReference>
<dbReference type="PROSITE" id="PS00108">
    <property type="entry name" value="PROTEIN_KINASE_ST"/>
    <property type="match status" value="1"/>
</dbReference>
<name>A0ABQ5SEQ9_9CHLO</name>
<evidence type="ECO:0000313" key="9">
    <source>
        <dbReference type="Proteomes" id="UP001165090"/>
    </source>
</evidence>
<evidence type="ECO:0000256" key="1">
    <source>
        <dbReference type="ARBA" id="ARBA00022527"/>
    </source>
</evidence>
<evidence type="ECO:0000256" key="2">
    <source>
        <dbReference type="ARBA" id="ARBA00022679"/>
    </source>
</evidence>
<feature type="region of interest" description="Disordered" evidence="6">
    <location>
        <begin position="63"/>
        <end position="82"/>
    </location>
</feature>
<keyword evidence="2" id="KW-0808">Transferase</keyword>
<dbReference type="SUPFAM" id="SSF56112">
    <property type="entry name" value="Protein kinase-like (PK-like)"/>
    <property type="match status" value="1"/>
</dbReference>
<dbReference type="InterPro" id="IPR011009">
    <property type="entry name" value="Kinase-like_dom_sf"/>
</dbReference>
<feature type="domain" description="Protein kinase" evidence="7">
    <location>
        <begin position="222"/>
        <end position="543"/>
    </location>
</feature>
<evidence type="ECO:0000256" key="5">
    <source>
        <dbReference type="ARBA" id="ARBA00022840"/>
    </source>
</evidence>
<proteinExistence type="predicted"/>
<evidence type="ECO:0000256" key="3">
    <source>
        <dbReference type="ARBA" id="ARBA00022741"/>
    </source>
</evidence>
<sequence length="547" mass="59713">MSSTKGTSGFLKKLRLLFHIKSSDKQGDTNNADLQATEPVKVDGCRSAVVSKQSLKLFAFEKQGDNQPPIPEEDNKPQSSILSNLIPPRRRLRAILGAASDGHLERRPIGAPSQINSSFVISLSIDLDMSPISSECTASTVTFGDSPMAILAPLPNKKAIEVVRKSVMAPPREVMFNSNKVAADVVARSEHPTQLPPSTLLLTMSAATPAQMLRQSWSLRDYQINRRIYRGNVCSVYQATCLYSFHLVALKVYFMPRVPANAHHMLAREIAIHSDLDHPNIIKLYGAFQEADRLVIVQEFAPRRDLYAQIHSGHSSSSRTSRMDSEQAHDLVMSPLLDALAYLHSRGICHRDIKPENLFFDMDWKLKVGDFGVSINIREERAVTRAGTLEYMAPEVLRCPLKLRMEDNKDNVFLSYTTAVDVWAVGVLAYELLTGILPFTKGADLTFAASLGPVAHAAAAAAAAAQHPLPQLQPASGLLAAPGGTSSARGGGSGGDKSPGYPLIALSFPASVPEDARDFILNAMVLDPNARPTIAELLLHRWMRQGL</sequence>
<protein>
    <recommendedName>
        <fullName evidence="7">Protein kinase domain-containing protein</fullName>
    </recommendedName>
</protein>
<evidence type="ECO:0000313" key="8">
    <source>
        <dbReference type="EMBL" id="GLI68403.1"/>
    </source>
</evidence>
<evidence type="ECO:0000256" key="6">
    <source>
        <dbReference type="SAM" id="MobiDB-lite"/>
    </source>
</evidence>
<dbReference type="Pfam" id="PF00069">
    <property type="entry name" value="Pkinase"/>
    <property type="match status" value="1"/>
</dbReference>
<gene>
    <name evidence="8" type="ORF">VaNZ11_012789</name>
</gene>
<accession>A0ABQ5SEQ9</accession>